<feature type="transmembrane region" description="Helical" evidence="8">
    <location>
        <begin position="386"/>
        <end position="406"/>
    </location>
</feature>
<keyword evidence="3" id="KW-0677">Repeat</keyword>
<keyword evidence="11" id="KW-1185">Reference proteome</keyword>
<organism evidence="10 11">
    <name type="scientific">Oryza meyeriana var. granulata</name>
    <dbReference type="NCBI Taxonomy" id="110450"/>
    <lineage>
        <taxon>Eukaryota</taxon>
        <taxon>Viridiplantae</taxon>
        <taxon>Streptophyta</taxon>
        <taxon>Embryophyta</taxon>
        <taxon>Tracheophyta</taxon>
        <taxon>Spermatophyta</taxon>
        <taxon>Magnoliopsida</taxon>
        <taxon>Liliopsida</taxon>
        <taxon>Poales</taxon>
        <taxon>Poaceae</taxon>
        <taxon>BOP clade</taxon>
        <taxon>Oryzoideae</taxon>
        <taxon>Oryzeae</taxon>
        <taxon>Oryzinae</taxon>
        <taxon>Oryza</taxon>
        <taxon>Oryza meyeriana</taxon>
    </lineage>
</organism>
<name>A0A6G1DSU0_9ORYZ</name>
<sequence>MTEMVLKWNKDLTKQAGRSDGSTPLHAAASWGNHDVISLLLDDDPSAAYQPDHHGSFPIHVAASDDHVKAVSILLDKQKCRNLEDCSELRNARGQSFLHVAVLQENQSVVTYACKLAKLEPAVLNMQDDDGNTALHIAVQVGNLWIFNLLLQIRQVELNLTNNKGETPLDCSWIKKPVGVHYELNLRIMIYNLLNDARAKSGNQRWDLLHKQHNKTLDEEKEAKKITDSTQTIGIRSVLIATVAFAAAFAPPGDYADNGSPRLAGHYAFDVFIIANTLAFICAGLSIISLMYAGVSAVDIRTRMISFVFSATFMVCSARSLGAAFAFGMYVVLAPVAPTTVIATCVITALALVDVAWRVWVVAAGELVLLKRLGIAQAWWRLPWTIMATLLTQFWPYIVIVGVVLYSKMRGVH</sequence>
<feature type="transmembrane region" description="Helical" evidence="8">
    <location>
        <begin position="305"/>
        <end position="327"/>
    </location>
</feature>
<dbReference type="PANTHER" id="PTHR24186">
    <property type="entry name" value="PROTEIN PHOSPHATASE 1 REGULATORY SUBUNIT"/>
    <property type="match status" value="1"/>
</dbReference>
<feature type="repeat" description="ANK" evidence="7">
    <location>
        <begin position="130"/>
        <end position="152"/>
    </location>
</feature>
<dbReference type="PROSITE" id="PS50088">
    <property type="entry name" value="ANK_REPEAT"/>
    <property type="match status" value="3"/>
</dbReference>
<dbReference type="SUPFAM" id="SSF48403">
    <property type="entry name" value="Ankyrin repeat"/>
    <property type="match status" value="1"/>
</dbReference>
<comment type="subcellular location">
    <subcellularLocation>
        <location evidence="1">Membrane</location>
        <topology evidence="1">Multi-pass membrane protein</topology>
    </subcellularLocation>
</comment>
<dbReference type="InterPro" id="IPR036770">
    <property type="entry name" value="Ankyrin_rpt-contain_sf"/>
</dbReference>
<feature type="transmembrane region" description="Helical" evidence="8">
    <location>
        <begin position="233"/>
        <end position="251"/>
    </location>
</feature>
<dbReference type="Pfam" id="PF12796">
    <property type="entry name" value="Ank_2"/>
    <property type="match status" value="2"/>
</dbReference>
<evidence type="ECO:0000256" key="4">
    <source>
        <dbReference type="ARBA" id="ARBA00022989"/>
    </source>
</evidence>
<dbReference type="Pfam" id="PF13962">
    <property type="entry name" value="PGG"/>
    <property type="match status" value="1"/>
</dbReference>
<keyword evidence="2 8" id="KW-0812">Transmembrane</keyword>
<feature type="repeat" description="ANK" evidence="7">
    <location>
        <begin position="54"/>
        <end position="86"/>
    </location>
</feature>
<evidence type="ECO:0000256" key="7">
    <source>
        <dbReference type="PROSITE-ProRule" id="PRU00023"/>
    </source>
</evidence>
<dbReference type="PROSITE" id="PS50297">
    <property type="entry name" value="ANK_REP_REGION"/>
    <property type="match status" value="2"/>
</dbReference>
<feature type="transmembrane region" description="Helical" evidence="8">
    <location>
        <begin position="333"/>
        <end position="353"/>
    </location>
</feature>
<comment type="caution">
    <text evidence="10">The sequence shown here is derived from an EMBL/GenBank/DDBJ whole genome shotgun (WGS) entry which is preliminary data.</text>
</comment>
<feature type="transmembrane region" description="Helical" evidence="8">
    <location>
        <begin position="271"/>
        <end position="293"/>
    </location>
</feature>
<dbReference type="InterPro" id="IPR002110">
    <property type="entry name" value="Ankyrin_rpt"/>
</dbReference>
<evidence type="ECO:0000256" key="5">
    <source>
        <dbReference type="ARBA" id="ARBA00023043"/>
    </source>
</evidence>
<keyword evidence="4 8" id="KW-1133">Transmembrane helix</keyword>
<keyword evidence="6 8" id="KW-0472">Membrane</keyword>
<evidence type="ECO:0000256" key="6">
    <source>
        <dbReference type="ARBA" id="ARBA00023136"/>
    </source>
</evidence>
<dbReference type="GO" id="GO:0005886">
    <property type="term" value="C:plasma membrane"/>
    <property type="evidence" value="ECO:0007669"/>
    <property type="project" value="TreeGrafter"/>
</dbReference>
<dbReference type="SMART" id="SM00248">
    <property type="entry name" value="ANK"/>
    <property type="match status" value="4"/>
</dbReference>
<feature type="transmembrane region" description="Helical" evidence="8">
    <location>
        <begin position="360"/>
        <end position="380"/>
    </location>
</feature>
<proteinExistence type="predicted"/>
<feature type="domain" description="PGG" evidence="9">
    <location>
        <begin position="224"/>
        <end position="332"/>
    </location>
</feature>
<evidence type="ECO:0000259" key="9">
    <source>
        <dbReference type="Pfam" id="PF13962"/>
    </source>
</evidence>
<reference evidence="10 11" key="1">
    <citation type="submission" date="2019-11" db="EMBL/GenBank/DDBJ databases">
        <title>Whole genome sequence of Oryza granulata.</title>
        <authorList>
            <person name="Li W."/>
        </authorList>
    </citation>
    <scope>NUCLEOTIDE SEQUENCE [LARGE SCALE GENOMIC DNA]</scope>
    <source>
        <strain evidence="11">cv. Menghai</strain>
        <tissue evidence="10">Leaf</tissue>
    </source>
</reference>
<dbReference type="AlphaFoldDB" id="A0A6G1DSU0"/>
<dbReference type="InterPro" id="IPR026961">
    <property type="entry name" value="PGG_dom"/>
</dbReference>
<protein>
    <recommendedName>
        <fullName evidence="9">PGG domain-containing protein</fullName>
    </recommendedName>
</protein>
<gene>
    <name evidence="10" type="ORF">E2562_037829</name>
</gene>
<keyword evidence="5 7" id="KW-0040">ANK repeat</keyword>
<evidence type="ECO:0000256" key="3">
    <source>
        <dbReference type="ARBA" id="ARBA00022737"/>
    </source>
</evidence>
<feature type="repeat" description="ANK" evidence="7">
    <location>
        <begin position="20"/>
        <end position="52"/>
    </location>
</feature>
<evidence type="ECO:0000313" key="10">
    <source>
        <dbReference type="EMBL" id="KAF0915688.1"/>
    </source>
</evidence>
<evidence type="ECO:0000256" key="8">
    <source>
        <dbReference type="SAM" id="Phobius"/>
    </source>
</evidence>
<dbReference type="PANTHER" id="PTHR24186:SF50">
    <property type="entry name" value="ANKYRIN REPEAT-CONTAINING PROTEIN ITN1-LIKE ISOFORM X1"/>
    <property type="match status" value="1"/>
</dbReference>
<dbReference type="Gene3D" id="1.25.40.20">
    <property type="entry name" value="Ankyrin repeat-containing domain"/>
    <property type="match status" value="1"/>
</dbReference>
<dbReference type="Proteomes" id="UP000479710">
    <property type="component" value="Unassembled WGS sequence"/>
</dbReference>
<dbReference type="OrthoDB" id="665356at2759"/>
<evidence type="ECO:0000256" key="2">
    <source>
        <dbReference type="ARBA" id="ARBA00022692"/>
    </source>
</evidence>
<evidence type="ECO:0000313" key="11">
    <source>
        <dbReference type="Proteomes" id="UP000479710"/>
    </source>
</evidence>
<accession>A0A6G1DSU0</accession>
<dbReference type="EMBL" id="SPHZ02000006">
    <property type="protein sequence ID" value="KAF0915688.1"/>
    <property type="molecule type" value="Genomic_DNA"/>
</dbReference>
<evidence type="ECO:0000256" key="1">
    <source>
        <dbReference type="ARBA" id="ARBA00004141"/>
    </source>
</evidence>